<name>A0ABQ2XSE4_9ACTN</name>
<reference evidence="2" key="1">
    <citation type="journal article" date="2019" name="Int. J. Syst. Evol. Microbiol.">
        <title>The Global Catalogue of Microorganisms (GCM) 10K type strain sequencing project: providing services to taxonomists for standard genome sequencing and annotation.</title>
        <authorList>
            <consortium name="The Broad Institute Genomics Platform"/>
            <consortium name="The Broad Institute Genome Sequencing Center for Infectious Disease"/>
            <person name="Wu L."/>
            <person name="Ma J."/>
        </authorList>
    </citation>
    <scope>NUCLEOTIDE SEQUENCE [LARGE SCALE GENOMIC DNA]</scope>
    <source>
        <strain evidence="2">JCM 4866</strain>
    </source>
</reference>
<dbReference type="Gene3D" id="2.60.420.10">
    <property type="entry name" value="Maltose phosphorylase, domain 3"/>
    <property type="match status" value="1"/>
</dbReference>
<dbReference type="Proteomes" id="UP000617743">
    <property type="component" value="Unassembled WGS sequence"/>
</dbReference>
<sequence length="71" mass="7557">MTDGSARLSYEAVVPANSEATLHLPAVSADSVREGRSPLARVDGVRCLGHTDGVASYRLPSGSYRLTSRLR</sequence>
<evidence type="ECO:0000313" key="2">
    <source>
        <dbReference type="Proteomes" id="UP000617743"/>
    </source>
</evidence>
<proteinExistence type="predicted"/>
<keyword evidence="2" id="KW-1185">Reference proteome</keyword>
<accession>A0ABQ2XSE4</accession>
<protein>
    <submittedName>
        <fullName evidence="1">Uncharacterized protein</fullName>
    </submittedName>
</protein>
<organism evidence="1 2">
    <name type="scientific">Streptomyces lomondensis</name>
    <dbReference type="NCBI Taxonomy" id="68229"/>
    <lineage>
        <taxon>Bacteria</taxon>
        <taxon>Bacillati</taxon>
        <taxon>Actinomycetota</taxon>
        <taxon>Actinomycetes</taxon>
        <taxon>Kitasatosporales</taxon>
        <taxon>Streptomycetaceae</taxon>
        <taxon>Streptomyces</taxon>
    </lineage>
</organism>
<evidence type="ECO:0000313" key="1">
    <source>
        <dbReference type="EMBL" id="GGX31969.1"/>
    </source>
</evidence>
<gene>
    <name evidence="1" type="ORF">GCM10010383_72810</name>
</gene>
<dbReference type="EMBL" id="BMWC01000017">
    <property type="protein sequence ID" value="GGX31969.1"/>
    <property type="molecule type" value="Genomic_DNA"/>
</dbReference>
<comment type="caution">
    <text evidence="1">The sequence shown here is derived from an EMBL/GenBank/DDBJ whole genome shotgun (WGS) entry which is preliminary data.</text>
</comment>